<feature type="region of interest" description="Disordered" evidence="1">
    <location>
        <begin position="82"/>
        <end position="306"/>
    </location>
</feature>
<keyword evidence="3" id="KW-1185">Reference proteome</keyword>
<feature type="compositionally biased region" description="Basic and acidic residues" evidence="1">
    <location>
        <begin position="274"/>
        <end position="283"/>
    </location>
</feature>
<dbReference type="AlphaFoldDB" id="A0AAN8I2B3"/>
<dbReference type="Proteomes" id="UP001316803">
    <property type="component" value="Unassembled WGS sequence"/>
</dbReference>
<gene>
    <name evidence="2" type="ORF">OHC33_008029</name>
</gene>
<evidence type="ECO:0000256" key="1">
    <source>
        <dbReference type="SAM" id="MobiDB-lite"/>
    </source>
</evidence>
<feature type="compositionally biased region" description="Low complexity" evidence="1">
    <location>
        <begin position="403"/>
        <end position="427"/>
    </location>
</feature>
<evidence type="ECO:0000313" key="2">
    <source>
        <dbReference type="EMBL" id="KAK5950957.1"/>
    </source>
</evidence>
<evidence type="ECO:0000313" key="3">
    <source>
        <dbReference type="Proteomes" id="UP001316803"/>
    </source>
</evidence>
<feature type="region of interest" description="Disordered" evidence="1">
    <location>
        <begin position="403"/>
        <end position="492"/>
    </location>
</feature>
<name>A0AAN8I2B3_9EURO</name>
<feature type="compositionally biased region" description="Low complexity" evidence="1">
    <location>
        <begin position="458"/>
        <end position="490"/>
    </location>
</feature>
<feature type="compositionally biased region" description="Acidic residues" evidence="1">
    <location>
        <begin position="140"/>
        <end position="159"/>
    </location>
</feature>
<feature type="compositionally biased region" description="Polar residues" evidence="1">
    <location>
        <begin position="443"/>
        <end position="457"/>
    </location>
</feature>
<feature type="compositionally biased region" description="Acidic residues" evidence="1">
    <location>
        <begin position="206"/>
        <end position="250"/>
    </location>
</feature>
<comment type="caution">
    <text evidence="2">The sequence shown here is derived from an EMBL/GenBank/DDBJ whole genome shotgun (WGS) entry which is preliminary data.</text>
</comment>
<protein>
    <submittedName>
        <fullName evidence="2">Uncharacterized protein</fullName>
    </submittedName>
</protein>
<accession>A0AAN8I2B3</accession>
<organism evidence="2 3">
    <name type="scientific">Knufia fluminis</name>
    <dbReference type="NCBI Taxonomy" id="191047"/>
    <lineage>
        <taxon>Eukaryota</taxon>
        <taxon>Fungi</taxon>
        <taxon>Dikarya</taxon>
        <taxon>Ascomycota</taxon>
        <taxon>Pezizomycotina</taxon>
        <taxon>Eurotiomycetes</taxon>
        <taxon>Chaetothyriomycetidae</taxon>
        <taxon>Chaetothyriales</taxon>
        <taxon>Trichomeriaceae</taxon>
        <taxon>Knufia</taxon>
    </lineage>
</organism>
<feature type="compositionally biased region" description="Polar residues" evidence="1">
    <location>
        <begin position="170"/>
        <end position="181"/>
    </location>
</feature>
<reference evidence="2 3" key="1">
    <citation type="submission" date="2022-12" db="EMBL/GenBank/DDBJ databases">
        <title>Genomic features and morphological characterization of a novel Knufia sp. strain isolated from spacecraft assembly facility.</title>
        <authorList>
            <person name="Teixeira M."/>
            <person name="Chander A.M."/>
            <person name="Stajich J.E."/>
            <person name="Venkateswaran K."/>
        </authorList>
    </citation>
    <scope>NUCLEOTIDE SEQUENCE [LARGE SCALE GENOMIC DNA]</scope>
    <source>
        <strain evidence="2 3">FJI-L2-BK-P2</strain>
    </source>
</reference>
<sequence length="673" mass="72608">MQIQVPQNAYAMSAGQTMAQSLRSPAGQAIRTTTFECADLAYGFEVEQLSEKTSSTNTFSPATRQLFGLDEIDLNNCMTILPSPTAPTQRPPTPDLVADFSDAASSIGPESPPTPEPQANIAGFASTGGKTTWPGMNAAEDGDNESEVEDEEEEDDDGDGFGGSQYGDESVQQPVGDSSGKSVRKSVPVFAGKSVSKSVYNHNEESVDDDEDGEEEDEDCEHESEDEEEDHGSDSGSEYEDGNSDNESESESVKALPRGGKTLNNYPGYSLHNKPQDEAEASKRPPISRKSVTGGKAYTGGKSYAGTKSLSHASAVATKLINAGVGKDTPKQGRIPSHIKDWIKKNADLVLGYLEAIEETKDDAVEAITEAQLTAVEDPQAFQSMLTDYETFNNEVTEQVSLAPQKAASKVSSKPSPKPAATPTTTASKKRKHSEANLAPTDDQLTTDWQSYTNQGHSTTGTTTTSNPNNTNTTTPTTSTPNNTNTTTPTPFIPPNLALTRSINHATTNPSNDIRLHTPYPAPPDILAASHKRYTHNIAAANAKAAAGASDSSNRIPFTIYEDDQIIRHMLDVAKDPSVPQTEERFAEVSRRLCGDGGSVFRSGTAIKNMWCRVGRGRSGYDERKGVRRNNTHVVNGWRAKPGNEKRRQVKRVKVDAREVVQRAAGEEAWFEL</sequence>
<proteinExistence type="predicted"/>
<dbReference type="EMBL" id="JAKLMC020000023">
    <property type="protein sequence ID" value="KAK5950957.1"/>
    <property type="molecule type" value="Genomic_DNA"/>
</dbReference>